<evidence type="ECO:0000313" key="7">
    <source>
        <dbReference type="Proteomes" id="UP000439994"/>
    </source>
</evidence>
<dbReference type="AlphaFoldDB" id="A0A6N8F9I1"/>
<dbReference type="InterPro" id="IPR020846">
    <property type="entry name" value="MFS_dom"/>
</dbReference>
<feature type="transmembrane region" description="Helical" evidence="4">
    <location>
        <begin position="276"/>
        <end position="295"/>
    </location>
</feature>
<name>A0A6N8F9I1_9GAMM</name>
<evidence type="ECO:0000256" key="3">
    <source>
        <dbReference type="ARBA" id="ARBA00023136"/>
    </source>
</evidence>
<protein>
    <submittedName>
        <fullName evidence="6">MFS transporter</fullName>
    </submittedName>
</protein>
<organism evidence="6 7">
    <name type="scientific">Psychrosphaera haliotis</name>
    <dbReference type="NCBI Taxonomy" id="555083"/>
    <lineage>
        <taxon>Bacteria</taxon>
        <taxon>Pseudomonadati</taxon>
        <taxon>Pseudomonadota</taxon>
        <taxon>Gammaproteobacteria</taxon>
        <taxon>Alteromonadales</taxon>
        <taxon>Pseudoalteromonadaceae</taxon>
        <taxon>Psychrosphaera</taxon>
    </lineage>
</organism>
<dbReference type="RefSeq" id="WP_155696459.1">
    <property type="nucleotide sequence ID" value="NZ_WOCD01000005.1"/>
</dbReference>
<feature type="transmembrane region" description="Helical" evidence="4">
    <location>
        <begin position="9"/>
        <end position="35"/>
    </location>
</feature>
<feature type="transmembrane region" description="Helical" evidence="4">
    <location>
        <begin position="162"/>
        <end position="182"/>
    </location>
</feature>
<feature type="transmembrane region" description="Helical" evidence="4">
    <location>
        <begin position="135"/>
        <end position="156"/>
    </location>
</feature>
<evidence type="ECO:0000259" key="5">
    <source>
        <dbReference type="PROSITE" id="PS50850"/>
    </source>
</evidence>
<feature type="transmembrane region" description="Helical" evidence="4">
    <location>
        <begin position="75"/>
        <end position="92"/>
    </location>
</feature>
<dbReference type="EMBL" id="WOCD01000005">
    <property type="protein sequence ID" value="MUH73265.1"/>
    <property type="molecule type" value="Genomic_DNA"/>
</dbReference>
<proteinExistence type="predicted"/>
<dbReference type="PROSITE" id="PS50850">
    <property type="entry name" value="MFS"/>
    <property type="match status" value="1"/>
</dbReference>
<feature type="transmembrane region" description="Helical" evidence="4">
    <location>
        <begin position="98"/>
        <end position="114"/>
    </location>
</feature>
<dbReference type="Pfam" id="PF07690">
    <property type="entry name" value="MFS_1"/>
    <property type="match status" value="1"/>
</dbReference>
<dbReference type="Proteomes" id="UP000439994">
    <property type="component" value="Unassembled WGS sequence"/>
</dbReference>
<feature type="transmembrane region" description="Helical" evidence="4">
    <location>
        <begin position="41"/>
        <end position="63"/>
    </location>
</feature>
<feature type="transmembrane region" description="Helical" evidence="4">
    <location>
        <begin position="301"/>
        <end position="320"/>
    </location>
</feature>
<dbReference type="InterPro" id="IPR036259">
    <property type="entry name" value="MFS_trans_sf"/>
</dbReference>
<dbReference type="Gene3D" id="1.20.1250.20">
    <property type="entry name" value="MFS general substrate transporter like domains"/>
    <property type="match status" value="1"/>
</dbReference>
<dbReference type="PANTHER" id="PTHR23534:SF1">
    <property type="entry name" value="MAJOR FACILITATOR SUPERFAMILY PROTEIN"/>
    <property type="match status" value="1"/>
</dbReference>
<keyword evidence="2 4" id="KW-1133">Transmembrane helix</keyword>
<feature type="domain" description="Major facilitator superfamily (MFS) profile" evidence="5">
    <location>
        <begin position="210"/>
        <end position="394"/>
    </location>
</feature>
<feature type="transmembrane region" description="Helical" evidence="4">
    <location>
        <begin position="210"/>
        <end position="229"/>
    </location>
</feature>
<evidence type="ECO:0000313" key="6">
    <source>
        <dbReference type="EMBL" id="MUH73265.1"/>
    </source>
</evidence>
<feature type="transmembrane region" description="Helical" evidence="4">
    <location>
        <begin position="364"/>
        <end position="384"/>
    </location>
</feature>
<keyword evidence="3 4" id="KW-0472">Membrane</keyword>
<evidence type="ECO:0000256" key="1">
    <source>
        <dbReference type="ARBA" id="ARBA00022692"/>
    </source>
</evidence>
<dbReference type="PANTHER" id="PTHR23534">
    <property type="entry name" value="MFS PERMEASE"/>
    <property type="match status" value="1"/>
</dbReference>
<dbReference type="SUPFAM" id="SSF103473">
    <property type="entry name" value="MFS general substrate transporter"/>
    <property type="match status" value="1"/>
</dbReference>
<dbReference type="InterPro" id="IPR011701">
    <property type="entry name" value="MFS"/>
</dbReference>
<evidence type="ECO:0000256" key="4">
    <source>
        <dbReference type="SAM" id="Phobius"/>
    </source>
</evidence>
<comment type="caution">
    <text evidence="6">The sequence shown here is derived from an EMBL/GenBank/DDBJ whole genome shotgun (WGS) entry which is preliminary data.</text>
</comment>
<keyword evidence="7" id="KW-1185">Reference proteome</keyword>
<dbReference type="OrthoDB" id="8558006at2"/>
<reference evidence="6 7" key="1">
    <citation type="submission" date="2019-11" db="EMBL/GenBank/DDBJ databases">
        <title>P. haliotis isolates from Z. marina roots.</title>
        <authorList>
            <person name="Cohen M."/>
            <person name="Jospin G."/>
            <person name="Eisen J.A."/>
            <person name="Coil D.A."/>
        </authorList>
    </citation>
    <scope>NUCLEOTIDE SEQUENCE [LARGE SCALE GENOMIC DNA]</scope>
    <source>
        <strain evidence="6 7">UCD-MCMsp1aY</strain>
    </source>
</reference>
<evidence type="ECO:0000256" key="2">
    <source>
        <dbReference type="ARBA" id="ARBA00022989"/>
    </source>
</evidence>
<dbReference type="GO" id="GO:0022857">
    <property type="term" value="F:transmembrane transporter activity"/>
    <property type="evidence" value="ECO:0007669"/>
    <property type="project" value="InterPro"/>
</dbReference>
<keyword evidence="1 4" id="KW-0812">Transmembrane</keyword>
<gene>
    <name evidence="6" type="ORF">GNP35_12690</name>
</gene>
<sequence>MFSNMHKNVWLLMFAQALMGSIGPVVVFVGGFVGLKLAPSPVLATLPIACMIVGIACYMLPAVKLLATIGRKKGFLLAASWGLINCLITSYAIYLQHFWMFCFTIFNFGFMIANSQQFRFAAMESVKEQHASEAISVMLIAGLIAAYIGPEIAYVGKDIFDIEFVGSFAVMSLLYIPALLLLSKYVDVHKATSQVEGEARSLKTIISQPIFLVAIISATVAFSVMSFIMTATPISMHVHHGFDMADTKWVIQSHIIAMYLPSFFTGSLVKRFGHKKMIISGVIIFFLCLLIGFLGKEYVHYWASLVLLGVGWNFMFISATSLLPKSYEPEERFRVQGFNDLIMFSCQAIASLSAGWVIKSYGWNSLLTMCIPLLLLTLWIVYVWQKSRKNNNNV</sequence>
<accession>A0A6N8F9I1</accession>